<accession>A0A420Y5N7</accession>
<dbReference type="EMBL" id="QVQW01000046">
    <property type="protein sequence ID" value="RKU43196.1"/>
    <property type="molecule type" value="Genomic_DNA"/>
</dbReference>
<keyword evidence="4" id="KW-1185">Reference proteome</keyword>
<comment type="caution">
    <text evidence="3">The sequence shown here is derived from an EMBL/GenBank/DDBJ whole genome shotgun (WGS) entry which is preliminary data.</text>
</comment>
<evidence type="ECO:0000313" key="3">
    <source>
        <dbReference type="EMBL" id="RKU43196.1"/>
    </source>
</evidence>
<organism evidence="3 4">
    <name type="scientific">Coniochaeta pulveracea</name>
    <dbReference type="NCBI Taxonomy" id="177199"/>
    <lineage>
        <taxon>Eukaryota</taxon>
        <taxon>Fungi</taxon>
        <taxon>Dikarya</taxon>
        <taxon>Ascomycota</taxon>
        <taxon>Pezizomycotina</taxon>
        <taxon>Sordariomycetes</taxon>
        <taxon>Sordariomycetidae</taxon>
        <taxon>Coniochaetales</taxon>
        <taxon>Coniochaetaceae</taxon>
        <taxon>Coniochaeta</taxon>
    </lineage>
</organism>
<feature type="domain" description="C2H2-type" evidence="2">
    <location>
        <begin position="164"/>
        <end position="184"/>
    </location>
</feature>
<evidence type="ECO:0000313" key="4">
    <source>
        <dbReference type="Proteomes" id="UP000275385"/>
    </source>
</evidence>
<dbReference type="Proteomes" id="UP000275385">
    <property type="component" value="Unassembled WGS sequence"/>
</dbReference>
<protein>
    <recommendedName>
        <fullName evidence="2">C2H2-type domain-containing protein</fullName>
    </recommendedName>
</protein>
<feature type="region of interest" description="Disordered" evidence="1">
    <location>
        <begin position="44"/>
        <end position="126"/>
    </location>
</feature>
<reference evidence="3 4" key="1">
    <citation type="submission" date="2018-08" db="EMBL/GenBank/DDBJ databases">
        <title>Draft genome of the lignicolous fungus Coniochaeta pulveracea.</title>
        <authorList>
            <person name="Borstlap C.J."/>
            <person name="De Witt R.N."/>
            <person name="Botha A."/>
            <person name="Volschenk H."/>
        </authorList>
    </citation>
    <scope>NUCLEOTIDE SEQUENCE [LARGE SCALE GENOMIC DNA]</scope>
    <source>
        <strain evidence="3 4">CAB683</strain>
    </source>
</reference>
<dbReference type="InterPro" id="IPR013087">
    <property type="entry name" value="Znf_C2H2_type"/>
</dbReference>
<sequence length="207" mass="22410">MSHQSANTPKATSGPPRSIGLYIHVKGDIVINVDEVVINNQACTHGDPGKNSDGHHDGLAKDAPSRVDAAKSTTAHSVDDDANDEPAAEVHNDHNISIGFCPHEEDDDDDDARNASDTSLSSSSTFYPIPTPARNFNCRLGNCTLAFPSNQQRVDHEVWTHFLCGRCGTEYASLDVATTHRELHINADYHRKKVEGKCPVAKDDGAD</sequence>
<proteinExistence type="predicted"/>
<feature type="compositionally biased region" description="Low complexity" evidence="1">
    <location>
        <begin position="116"/>
        <end position="125"/>
    </location>
</feature>
<feature type="compositionally biased region" description="Basic and acidic residues" evidence="1">
    <location>
        <begin position="47"/>
        <end position="69"/>
    </location>
</feature>
<dbReference type="PROSITE" id="PS00028">
    <property type="entry name" value="ZINC_FINGER_C2H2_1"/>
    <property type="match status" value="1"/>
</dbReference>
<evidence type="ECO:0000259" key="2">
    <source>
        <dbReference type="PROSITE" id="PS00028"/>
    </source>
</evidence>
<evidence type="ECO:0000256" key="1">
    <source>
        <dbReference type="SAM" id="MobiDB-lite"/>
    </source>
</evidence>
<name>A0A420Y5N7_9PEZI</name>
<dbReference type="AlphaFoldDB" id="A0A420Y5N7"/>
<gene>
    <name evidence="3" type="ORF">DL546_005588</name>
</gene>